<evidence type="ECO:0000256" key="5">
    <source>
        <dbReference type="ARBA" id="ARBA00022692"/>
    </source>
</evidence>
<evidence type="ECO:0000256" key="1">
    <source>
        <dbReference type="ARBA" id="ARBA00004651"/>
    </source>
</evidence>
<dbReference type="Proteomes" id="UP000650477">
    <property type="component" value="Unassembled WGS sequence"/>
</dbReference>
<comment type="similarity">
    <text evidence="2 8">Belongs to the alanine or glycine:cation symporter (AGCS) (TC 2.A.25) family.</text>
</comment>
<dbReference type="OrthoDB" id="9806926at2"/>
<gene>
    <name evidence="9" type="ORF">CYG68_18270</name>
    <name evidence="10" type="ORF">OSC06_20125</name>
</gene>
<evidence type="ECO:0000256" key="8">
    <source>
        <dbReference type="RuleBase" id="RU363064"/>
    </source>
</evidence>
<evidence type="ECO:0000256" key="2">
    <source>
        <dbReference type="ARBA" id="ARBA00009261"/>
    </source>
</evidence>
<dbReference type="EMBL" id="PKLF01000022">
    <property type="protein sequence ID" value="MBE8614319.1"/>
    <property type="molecule type" value="Genomic_DNA"/>
</dbReference>
<feature type="transmembrane region" description="Helical" evidence="8">
    <location>
        <begin position="220"/>
        <end position="240"/>
    </location>
</feature>
<dbReference type="PRINTS" id="PR00175">
    <property type="entry name" value="NAALASMPORT"/>
</dbReference>
<dbReference type="GO" id="GO:0005886">
    <property type="term" value="C:plasma membrane"/>
    <property type="evidence" value="ECO:0007669"/>
    <property type="project" value="UniProtKB-SubCell"/>
</dbReference>
<dbReference type="GeneID" id="93362057"/>
<keyword evidence="8" id="KW-0997">Cell inner membrane</keyword>
<reference evidence="10" key="2">
    <citation type="submission" date="2023-02" db="EMBL/GenBank/DDBJ databases">
        <title>Detection, antimicrobial susceptibility and genomic characterization of NDM-producing species of Morganellaceae, Yersiniaceae, and Enterobacteriaceae other than Klebsiella.</title>
        <authorList>
            <person name="Camargo C.H."/>
            <person name="Sacchi C.T."/>
            <person name="Campos K.R."/>
        </authorList>
    </citation>
    <scope>NUCLEOTIDE SEQUENCE</scope>
    <source>
        <strain evidence="10">1189_21</strain>
    </source>
</reference>
<feature type="transmembrane region" description="Helical" evidence="8">
    <location>
        <begin position="191"/>
        <end position="213"/>
    </location>
</feature>
<dbReference type="Proteomes" id="UP001182247">
    <property type="component" value="Unassembled WGS sequence"/>
</dbReference>
<feature type="transmembrane region" description="Helical" evidence="8">
    <location>
        <begin position="246"/>
        <end position="269"/>
    </location>
</feature>
<dbReference type="GO" id="GO:0005283">
    <property type="term" value="F:amino acid:sodium symporter activity"/>
    <property type="evidence" value="ECO:0007669"/>
    <property type="project" value="InterPro"/>
</dbReference>
<dbReference type="PANTHER" id="PTHR30330">
    <property type="entry name" value="AGSS FAMILY TRANSPORTER, SODIUM-ALANINE"/>
    <property type="match status" value="1"/>
</dbReference>
<feature type="transmembrane region" description="Helical" evidence="8">
    <location>
        <begin position="357"/>
        <end position="379"/>
    </location>
</feature>
<evidence type="ECO:0000313" key="10">
    <source>
        <dbReference type="EMBL" id="MDS0900258.1"/>
    </source>
</evidence>
<name>A0A0A2R486_MORMO</name>
<feature type="transmembrane region" description="Helical" evidence="8">
    <location>
        <begin position="314"/>
        <end position="337"/>
    </location>
</feature>
<proteinExistence type="inferred from homology"/>
<evidence type="ECO:0000313" key="11">
    <source>
        <dbReference type="Proteomes" id="UP000650477"/>
    </source>
</evidence>
<accession>A0A0A2R486</accession>
<evidence type="ECO:0000256" key="7">
    <source>
        <dbReference type="ARBA" id="ARBA00023136"/>
    </source>
</evidence>
<keyword evidence="3 8" id="KW-0813">Transport</keyword>
<keyword evidence="7 8" id="KW-0472">Membrane</keyword>
<keyword evidence="4" id="KW-1003">Cell membrane</keyword>
<protein>
    <submittedName>
        <fullName evidence="10">Amino acid carrier protein</fullName>
    </submittedName>
    <submittedName>
        <fullName evidence="9">Sodium:alanine symporter family protein</fullName>
    </submittedName>
</protein>
<feature type="transmembrane region" description="Helical" evidence="8">
    <location>
        <begin position="103"/>
        <end position="124"/>
    </location>
</feature>
<evidence type="ECO:0000256" key="6">
    <source>
        <dbReference type="ARBA" id="ARBA00022989"/>
    </source>
</evidence>
<feature type="transmembrane region" description="Helical" evidence="8">
    <location>
        <begin position="157"/>
        <end position="176"/>
    </location>
</feature>
<dbReference type="PANTHER" id="PTHR30330:SF14">
    <property type="entry name" value="SODIUM_AMINO ACID (ALANINE) SYMPORTER"/>
    <property type="match status" value="1"/>
</dbReference>
<dbReference type="InterPro" id="IPR001463">
    <property type="entry name" value="Na/Ala_symport"/>
</dbReference>
<feature type="transmembrane region" description="Helical" evidence="8">
    <location>
        <begin position="422"/>
        <end position="441"/>
    </location>
</feature>
<organism evidence="9 11">
    <name type="scientific">Morganella morganii</name>
    <name type="common">Proteus morganii</name>
    <dbReference type="NCBI Taxonomy" id="582"/>
    <lineage>
        <taxon>Bacteria</taxon>
        <taxon>Pseudomonadati</taxon>
        <taxon>Pseudomonadota</taxon>
        <taxon>Gammaproteobacteria</taxon>
        <taxon>Enterobacterales</taxon>
        <taxon>Morganellaceae</taxon>
        <taxon>Morganella</taxon>
    </lineage>
</organism>
<dbReference type="Pfam" id="PF01235">
    <property type="entry name" value="Na_Ala_symp"/>
    <property type="match status" value="1"/>
</dbReference>
<dbReference type="RefSeq" id="WP_004242299.1">
    <property type="nucleotide sequence ID" value="NZ_ABGYJJ040000001.1"/>
</dbReference>
<dbReference type="NCBIfam" id="TIGR00835">
    <property type="entry name" value="agcS"/>
    <property type="match status" value="1"/>
</dbReference>
<comment type="subcellular location">
    <subcellularLocation>
        <location evidence="8">Cell inner membrane</location>
        <topology evidence="8">Multi-pass membrane protein</topology>
    </subcellularLocation>
    <subcellularLocation>
        <location evidence="1">Cell membrane</location>
        <topology evidence="1">Multi-pass membrane protein</topology>
    </subcellularLocation>
</comment>
<keyword evidence="8" id="KW-0769">Symport</keyword>
<keyword evidence="5 8" id="KW-0812">Transmembrane</keyword>
<sequence length="478" mass="52538">MDTILNIINQFSDFIWTYPMPVLLVSLGIWLTIKFRFKYQLNFRFNIKNTYGGLFKKKNAGEQIQGAGSVSSFAAACTALANTVGIGSIGGVATAITMGGPGAIFWLWFSAFFGIATKACEIILGQRYRVKYEKSMDEYVCDRSFVMEHALGWKKGAVALSVCCFMLGPWTCLVQSESATSSIEEAFNVDSYLTLLVMVIFIASVIIGGLKGISSKMESVVPKLAITYLTVAVILLVMNYDQILPAFALIFKSAFSPAAGVGGFAGATVMEAIRFGIARGIYSNDAGTGYGIVAHAAATTDHPIRQSSWGFGEVFLTIIICTVTALAILTTNVWVDYAGITSSRLTTLAFKVTYGDAGSWFMAIFITLLACTTTIGMYFTCEKAVNFFFGDTRANKIAKNLYRVYYLAPIVLFTNLQADILWALTDILSAVYVLITMTLILSRRKEIFRLFNDFWDRYIPAKNAGQDVPPVTYCKRIE</sequence>
<evidence type="ECO:0000256" key="3">
    <source>
        <dbReference type="ARBA" id="ARBA00022448"/>
    </source>
</evidence>
<feature type="transmembrane region" description="Helical" evidence="8">
    <location>
        <begin position="15"/>
        <end position="33"/>
    </location>
</feature>
<feature type="transmembrane region" description="Helical" evidence="8">
    <location>
        <begin position="73"/>
        <end position="97"/>
    </location>
</feature>
<evidence type="ECO:0000313" key="9">
    <source>
        <dbReference type="EMBL" id="MBE8614319.1"/>
    </source>
</evidence>
<reference evidence="9" key="1">
    <citation type="submission" date="2017-12" db="EMBL/GenBank/DDBJ databases">
        <title>Genome sequencing and analysis.</title>
        <authorList>
            <person name="Huang Y.-T."/>
        </authorList>
    </citation>
    <scope>NUCLEOTIDE SEQUENCE</scope>
    <source>
        <strain evidence="9">VGH116</strain>
    </source>
</reference>
<dbReference type="AlphaFoldDB" id="A0A0A2R486"/>
<evidence type="ECO:0000256" key="4">
    <source>
        <dbReference type="ARBA" id="ARBA00022475"/>
    </source>
</evidence>
<dbReference type="STRING" id="582.AL531_16845"/>
<comment type="caution">
    <text evidence="9">The sequence shown here is derived from an EMBL/GenBank/DDBJ whole genome shotgun (WGS) entry which is preliminary data.</text>
</comment>
<dbReference type="EMBL" id="JAPKIY010000057">
    <property type="protein sequence ID" value="MDS0900258.1"/>
    <property type="molecule type" value="Genomic_DNA"/>
</dbReference>
<keyword evidence="6 8" id="KW-1133">Transmembrane helix</keyword>
<dbReference type="Gene3D" id="1.20.1740.10">
    <property type="entry name" value="Amino acid/polyamine transporter I"/>
    <property type="match status" value="1"/>
</dbReference>